<evidence type="ECO:0000313" key="3">
    <source>
        <dbReference type="EMBL" id="HHV67332.1"/>
    </source>
</evidence>
<accession>A0A7V6PA99</accession>
<dbReference type="GO" id="GO:0003677">
    <property type="term" value="F:DNA binding"/>
    <property type="evidence" value="ECO:0007669"/>
    <property type="project" value="UniProtKB-KW"/>
</dbReference>
<protein>
    <submittedName>
        <fullName evidence="3">MerR family DNA-binding protein</fullName>
    </submittedName>
</protein>
<evidence type="ECO:0000256" key="1">
    <source>
        <dbReference type="SAM" id="Coils"/>
    </source>
</evidence>
<reference evidence="3 4" key="1">
    <citation type="journal article" date="2020" name="Biotechnol. Biofuels">
        <title>New insights from the biogas microbiome by comprehensive genome-resolved metagenomics of nearly 1600 species originating from multiple anaerobic digesters.</title>
        <authorList>
            <person name="Campanaro S."/>
            <person name="Treu L."/>
            <person name="Rodriguez-R L.M."/>
            <person name="Kovalovszki A."/>
            <person name="Ziels R.M."/>
            <person name="Maus I."/>
            <person name="Zhu X."/>
            <person name="Kougias P.G."/>
            <person name="Basile A."/>
            <person name="Luo G."/>
            <person name="Schluter A."/>
            <person name="Konstantinidis K.T."/>
            <person name="Angelidaki I."/>
        </authorList>
    </citation>
    <scope>NUCLEOTIDE SEQUENCE [LARGE SCALE GENOMIC DNA]</scope>
    <source>
        <strain evidence="3">AS04akNAM_66</strain>
    </source>
</reference>
<feature type="coiled-coil region" evidence="1">
    <location>
        <begin position="30"/>
        <end position="64"/>
    </location>
</feature>
<keyword evidence="1" id="KW-0175">Coiled coil</keyword>
<dbReference type="SUPFAM" id="SSF46955">
    <property type="entry name" value="Putative DNA-binding domain"/>
    <property type="match status" value="1"/>
</dbReference>
<dbReference type="InterPro" id="IPR015358">
    <property type="entry name" value="Tscrpt_reg_MerR_DNA-bd"/>
</dbReference>
<sequence length="70" mass="8176">LFGRRIGFTLGEMGQLISVWENGITDPAETENLRQRFKEKLHELEKKKNEIDRSVEELRAILARMARPPI</sequence>
<dbReference type="Gene3D" id="1.10.1660.10">
    <property type="match status" value="1"/>
</dbReference>
<keyword evidence="3" id="KW-0238">DNA-binding</keyword>
<gene>
    <name evidence="3" type="ORF">GXX48_06780</name>
</gene>
<name>A0A7V6PA99_9HYPH</name>
<evidence type="ECO:0000313" key="4">
    <source>
        <dbReference type="Proteomes" id="UP000551563"/>
    </source>
</evidence>
<comment type="caution">
    <text evidence="3">The sequence shown here is derived from an EMBL/GenBank/DDBJ whole genome shotgun (WGS) entry which is preliminary data.</text>
</comment>
<evidence type="ECO:0000259" key="2">
    <source>
        <dbReference type="Pfam" id="PF09278"/>
    </source>
</evidence>
<feature type="non-terminal residue" evidence="3">
    <location>
        <position position="1"/>
    </location>
</feature>
<dbReference type="AlphaFoldDB" id="A0A7V6PA99"/>
<proteinExistence type="predicted"/>
<dbReference type="EMBL" id="DUMN01000201">
    <property type="protein sequence ID" value="HHV67332.1"/>
    <property type="molecule type" value="Genomic_DNA"/>
</dbReference>
<dbReference type="InterPro" id="IPR009061">
    <property type="entry name" value="DNA-bd_dom_put_sf"/>
</dbReference>
<feature type="domain" description="Transcription regulator MerR DNA binding" evidence="2">
    <location>
        <begin position="2"/>
        <end position="60"/>
    </location>
</feature>
<organism evidence="3 4">
    <name type="scientific">Brucella intermedia</name>
    <dbReference type="NCBI Taxonomy" id="94625"/>
    <lineage>
        <taxon>Bacteria</taxon>
        <taxon>Pseudomonadati</taxon>
        <taxon>Pseudomonadota</taxon>
        <taxon>Alphaproteobacteria</taxon>
        <taxon>Hyphomicrobiales</taxon>
        <taxon>Brucellaceae</taxon>
        <taxon>Brucella/Ochrobactrum group</taxon>
        <taxon>Brucella</taxon>
    </lineage>
</organism>
<dbReference type="Pfam" id="PF09278">
    <property type="entry name" value="MerR-DNA-bind"/>
    <property type="match status" value="1"/>
</dbReference>
<dbReference type="Proteomes" id="UP000551563">
    <property type="component" value="Unassembled WGS sequence"/>
</dbReference>